<dbReference type="Pfam" id="PF14316">
    <property type="entry name" value="DUF4381"/>
    <property type="match status" value="1"/>
</dbReference>
<evidence type="ECO:0000313" key="3">
    <source>
        <dbReference type="EMBL" id="MBJ7315025.1"/>
    </source>
</evidence>
<feature type="transmembrane region" description="Helical" evidence="1">
    <location>
        <begin position="25"/>
        <end position="46"/>
    </location>
</feature>
<reference evidence="3 5" key="1">
    <citation type="submission" date="2020-09" db="EMBL/GenBank/DDBJ databases">
        <title>Draft Genomes of Bacterial Isolates from North Pond Shallow Sediments.</title>
        <authorList>
            <person name="Kiel Reese B."/>
            <person name="Mullis M."/>
            <person name="Weisend R.E."/>
        </authorList>
    </citation>
    <scope>NUCLEOTIDE SEQUENCE</scope>
    <source>
        <strain evidence="3">KJE-2</strain>
        <strain evidence="2 5">KJE-3</strain>
    </source>
</reference>
<keyword evidence="5" id="KW-1185">Reference proteome</keyword>
<evidence type="ECO:0000313" key="4">
    <source>
        <dbReference type="Proteomes" id="UP000621390"/>
    </source>
</evidence>
<dbReference type="Proteomes" id="UP000621390">
    <property type="component" value="Unassembled WGS sequence"/>
</dbReference>
<dbReference type="AlphaFoldDB" id="A0A8I1G7G9"/>
<evidence type="ECO:0000313" key="5">
    <source>
        <dbReference type="Proteomes" id="UP000655994"/>
    </source>
</evidence>
<evidence type="ECO:0000313" key="2">
    <source>
        <dbReference type="EMBL" id="MBJ7266869.1"/>
    </source>
</evidence>
<accession>A0A8I1G7G9</accession>
<dbReference type="Proteomes" id="UP000655994">
    <property type="component" value="Unassembled WGS sequence"/>
</dbReference>
<comment type="caution">
    <text evidence="3">The sequence shown here is derived from an EMBL/GenBank/DDBJ whole genome shotgun (WGS) entry which is preliminary data.</text>
</comment>
<keyword evidence="1" id="KW-0812">Transmembrane</keyword>
<keyword evidence="1" id="KW-0472">Membrane</keyword>
<gene>
    <name evidence="2" type="ORF">JHC10_07920</name>
    <name evidence="3" type="ORF">JHC11_03280</name>
</gene>
<dbReference type="InterPro" id="IPR025489">
    <property type="entry name" value="DUF4381"/>
</dbReference>
<dbReference type="EMBL" id="JAEMOS010000022">
    <property type="protein sequence ID" value="MBJ7266869.1"/>
    <property type="molecule type" value="Genomic_DNA"/>
</dbReference>
<protein>
    <submittedName>
        <fullName evidence="3">DUF4381 domain-containing protein</fullName>
    </submittedName>
</protein>
<evidence type="ECO:0000256" key="1">
    <source>
        <dbReference type="SAM" id="Phobius"/>
    </source>
</evidence>
<proteinExistence type="predicted"/>
<dbReference type="EMBL" id="JAEMOP010000002">
    <property type="protein sequence ID" value="MBJ7315025.1"/>
    <property type="molecule type" value="Genomic_DNA"/>
</dbReference>
<keyword evidence="1" id="KW-1133">Transmembrane helix</keyword>
<dbReference type="RefSeq" id="WP_199494410.1">
    <property type="nucleotide sequence ID" value="NZ_JAEMOO010000009.1"/>
</dbReference>
<organism evidence="3 4">
    <name type="scientific">Idiomarina abyssalis</name>
    <dbReference type="NCBI Taxonomy" id="86102"/>
    <lineage>
        <taxon>Bacteria</taxon>
        <taxon>Pseudomonadati</taxon>
        <taxon>Pseudomonadota</taxon>
        <taxon>Gammaproteobacteria</taxon>
        <taxon>Alteromonadales</taxon>
        <taxon>Idiomarinaceae</taxon>
        <taxon>Idiomarina</taxon>
    </lineage>
</organism>
<sequence>MQQPSLEQLNDIIEPGQAGWWPPSWLTIAVVATLLAGVLVLATVLFRRWQKSKVRKAAMKQLLQQKDANIEQITVLLKRAALAYYPRELVATKHSRTWLVFLLAPLSNNERASFEPLLQQADKNFYGTEDNDFNQNYYQLARLWLSKDLSKQPGVSDV</sequence>
<name>A0A8I1G7G9_9GAMM</name>